<accession>A0A4R6PPS9</accession>
<dbReference type="AlphaFoldDB" id="A0A4R6PPS9"/>
<dbReference type="OrthoDB" id="6321522at2"/>
<gene>
    <name evidence="1" type="ORF">DEU29_10166</name>
</gene>
<name>A0A4R6PPS9_9GAMM</name>
<organism evidence="1 2">
    <name type="scientific">Idiomarina aquatica</name>
    <dbReference type="NCBI Taxonomy" id="1327752"/>
    <lineage>
        <taxon>Bacteria</taxon>
        <taxon>Pseudomonadati</taxon>
        <taxon>Pseudomonadota</taxon>
        <taxon>Gammaproteobacteria</taxon>
        <taxon>Alteromonadales</taxon>
        <taxon>Idiomarinaceae</taxon>
        <taxon>Idiomarina</taxon>
    </lineage>
</organism>
<comment type="caution">
    <text evidence="1">The sequence shown here is derived from an EMBL/GenBank/DDBJ whole genome shotgun (WGS) entry which is preliminary data.</text>
</comment>
<evidence type="ECO:0000313" key="1">
    <source>
        <dbReference type="EMBL" id="TDP40522.1"/>
    </source>
</evidence>
<reference evidence="1 2" key="1">
    <citation type="submission" date="2019-03" db="EMBL/GenBank/DDBJ databases">
        <title>Freshwater and sediment microbial communities from various areas in North America, analyzing microbe dynamics in response to fracking.</title>
        <authorList>
            <person name="Lamendella R."/>
        </authorList>
    </citation>
    <scope>NUCLEOTIDE SEQUENCE [LARGE SCALE GENOMIC DNA]</scope>
    <source>
        <strain evidence="1 2">18_TX</strain>
    </source>
</reference>
<proteinExistence type="predicted"/>
<evidence type="ECO:0000313" key="2">
    <source>
        <dbReference type="Proteomes" id="UP000295531"/>
    </source>
</evidence>
<protein>
    <submittedName>
        <fullName evidence="1">Uncharacterized protein</fullName>
    </submittedName>
</protein>
<sequence length="225" mass="25461">MAKRLTVEDRKSTRDNQQADIFQPIAQHGDFAELCAALYERELNQLAHADDLPVAALQRRLASLPFYIQRAAHGCLRAADDSPLSLDVQNASWQGKQATQCPDASGTVKAQHDWFAKHSALGLVVPVRYYTPELKTIFLDSIDRVDSKHNRIHLNYRGWFTFSGEGETTTEQLLKPNKRIMTAACCGHQWNHKGRINPRTLTLRELLLVATLDWKKFQAALSIAR</sequence>
<dbReference type="Proteomes" id="UP000295531">
    <property type="component" value="Unassembled WGS sequence"/>
</dbReference>
<keyword evidence="2" id="KW-1185">Reference proteome</keyword>
<dbReference type="EMBL" id="SNXI01000001">
    <property type="protein sequence ID" value="TDP40522.1"/>
    <property type="molecule type" value="Genomic_DNA"/>
</dbReference>
<dbReference type="RefSeq" id="WP_133538208.1">
    <property type="nucleotide sequence ID" value="NZ_SNXI01000001.1"/>
</dbReference>